<dbReference type="PANTHER" id="PTHR11452:SF80">
    <property type="entry name" value="ALPHA-GALACTOSIDASE 1"/>
    <property type="match status" value="1"/>
</dbReference>
<keyword evidence="2" id="KW-0378">Hydrolase</keyword>
<dbReference type="Pfam" id="PF16499">
    <property type="entry name" value="Melibiase_2"/>
    <property type="match status" value="1"/>
</dbReference>
<organism evidence="4 5">
    <name type="scientific">Tetracentron sinense</name>
    <name type="common">Spur-leaf</name>
    <dbReference type="NCBI Taxonomy" id="13715"/>
    <lineage>
        <taxon>Eukaryota</taxon>
        <taxon>Viridiplantae</taxon>
        <taxon>Streptophyta</taxon>
        <taxon>Embryophyta</taxon>
        <taxon>Tracheophyta</taxon>
        <taxon>Spermatophyta</taxon>
        <taxon>Magnoliopsida</taxon>
        <taxon>Trochodendrales</taxon>
        <taxon>Trochodendraceae</taxon>
        <taxon>Tetracentron</taxon>
    </lineage>
</organism>
<dbReference type="GO" id="GO:0005975">
    <property type="term" value="P:carbohydrate metabolic process"/>
    <property type="evidence" value="ECO:0007669"/>
    <property type="project" value="InterPro"/>
</dbReference>
<evidence type="ECO:0000313" key="4">
    <source>
        <dbReference type="EMBL" id="KAF8378919.1"/>
    </source>
</evidence>
<dbReference type="GO" id="GO:0009505">
    <property type="term" value="C:plant-type cell wall"/>
    <property type="evidence" value="ECO:0007669"/>
    <property type="project" value="TreeGrafter"/>
</dbReference>
<proteinExistence type="inferred from homology"/>
<evidence type="ECO:0008006" key="6">
    <source>
        <dbReference type="Google" id="ProtNLM"/>
    </source>
</evidence>
<dbReference type="InterPro" id="IPR002241">
    <property type="entry name" value="Glyco_hydro_27"/>
</dbReference>
<dbReference type="InterPro" id="IPR017853">
    <property type="entry name" value="GH"/>
</dbReference>
<evidence type="ECO:0000256" key="3">
    <source>
        <dbReference type="ARBA" id="ARBA00023295"/>
    </source>
</evidence>
<dbReference type="InterPro" id="IPR013785">
    <property type="entry name" value="Aldolase_TIM"/>
</dbReference>
<evidence type="ECO:0000256" key="2">
    <source>
        <dbReference type="ARBA" id="ARBA00022801"/>
    </source>
</evidence>
<dbReference type="PANTHER" id="PTHR11452">
    <property type="entry name" value="ALPHA-GALACTOSIDASE/ALPHA-N-ACETYLGALACTOSAMINIDASE"/>
    <property type="match status" value="1"/>
</dbReference>
<gene>
    <name evidence="4" type="ORF">HHK36_030268</name>
</gene>
<keyword evidence="3" id="KW-0326">Glycosidase</keyword>
<protein>
    <recommendedName>
        <fullName evidence="6">Alpha-galactosidase</fullName>
    </recommendedName>
</protein>
<dbReference type="EMBL" id="JABCRI010000023">
    <property type="protein sequence ID" value="KAF8378919.1"/>
    <property type="molecule type" value="Genomic_DNA"/>
</dbReference>
<dbReference type="OrthoDB" id="5795902at2759"/>
<dbReference type="SUPFAM" id="SSF51445">
    <property type="entry name" value="(Trans)glycosidases"/>
    <property type="match status" value="1"/>
</dbReference>
<accession>A0A834YCV5</accession>
<reference evidence="4 5" key="1">
    <citation type="submission" date="2020-04" db="EMBL/GenBank/DDBJ databases">
        <title>Plant Genome Project.</title>
        <authorList>
            <person name="Zhang R.-G."/>
        </authorList>
    </citation>
    <scope>NUCLEOTIDE SEQUENCE [LARGE SCALE GENOMIC DNA]</scope>
    <source>
        <strain evidence="4">YNK0</strain>
        <tissue evidence="4">Leaf</tissue>
    </source>
</reference>
<dbReference type="Proteomes" id="UP000655225">
    <property type="component" value="Unassembled WGS sequence"/>
</dbReference>
<dbReference type="GO" id="GO:0004553">
    <property type="term" value="F:hydrolase activity, hydrolyzing O-glycosyl compounds"/>
    <property type="evidence" value="ECO:0007669"/>
    <property type="project" value="InterPro"/>
</dbReference>
<evidence type="ECO:0000256" key="1">
    <source>
        <dbReference type="ARBA" id="ARBA00009743"/>
    </source>
</evidence>
<dbReference type="AlphaFoldDB" id="A0A834YCV5"/>
<dbReference type="Gene3D" id="3.20.20.70">
    <property type="entry name" value="Aldolase class I"/>
    <property type="match status" value="1"/>
</dbReference>
<keyword evidence="5" id="KW-1185">Reference proteome</keyword>
<comment type="caution">
    <text evidence="4">The sequence shown here is derived from an EMBL/GenBank/DDBJ whole genome shotgun (WGS) entry which is preliminary data.</text>
</comment>
<evidence type="ECO:0000313" key="5">
    <source>
        <dbReference type="Proteomes" id="UP000655225"/>
    </source>
</evidence>
<sequence>MFIARGINYKSTQMQGMYFTCSKKMPGSLGHEEQDAKTFASWGIDYLKYDNCNNDGSKSTVR</sequence>
<name>A0A834YCV5_TETSI</name>
<comment type="similarity">
    <text evidence="1">Belongs to the glycosyl hydrolase 27 family.</text>
</comment>